<keyword evidence="2" id="KW-0121">Carboxypeptidase</keyword>
<dbReference type="GO" id="GO:0071555">
    <property type="term" value="P:cell wall organization"/>
    <property type="evidence" value="ECO:0007669"/>
    <property type="project" value="TreeGrafter"/>
</dbReference>
<dbReference type="Gene3D" id="3.90.1310.10">
    <property type="entry name" value="Penicillin-binding protein 2a (Domain 2)"/>
    <property type="match status" value="1"/>
</dbReference>
<dbReference type="InterPro" id="IPR036138">
    <property type="entry name" value="PBP_dimer_sf"/>
</dbReference>
<dbReference type="PANTHER" id="PTHR30627">
    <property type="entry name" value="PEPTIDOGLYCAN D,D-TRANSPEPTIDASE"/>
    <property type="match status" value="1"/>
</dbReference>
<evidence type="ECO:0000256" key="4">
    <source>
        <dbReference type="SAM" id="MobiDB-lite"/>
    </source>
</evidence>
<evidence type="ECO:0000259" key="5">
    <source>
        <dbReference type="Pfam" id="PF00905"/>
    </source>
</evidence>
<reference evidence="7 8" key="1">
    <citation type="journal article" date="2017" name="BMC Genomics">
        <title>Genome sequencing of 39 Akkermansia muciniphila isolates reveals its population structure, genomic and functional diverisity, and global distribution in mammalian gut microbiotas.</title>
        <authorList>
            <person name="Guo X."/>
            <person name="Li S."/>
            <person name="Zhang J."/>
            <person name="Wu F."/>
            <person name="Li X."/>
            <person name="Wu D."/>
            <person name="Zhang M."/>
            <person name="Ou Z."/>
            <person name="Jie Z."/>
            <person name="Yan Q."/>
            <person name="Li P."/>
            <person name="Yi J."/>
            <person name="Peng Y."/>
        </authorList>
    </citation>
    <scope>NUCLEOTIDE SEQUENCE [LARGE SCALE GENOMIC DNA]</scope>
    <source>
        <strain evidence="7 8">GP24</strain>
    </source>
</reference>
<dbReference type="GO" id="GO:0008658">
    <property type="term" value="F:penicillin binding"/>
    <property type="evidence" value="ECO:0007669"/>
    <property type="project" value="InterPro"/>
</dbReference>
<dbReference type="InterPro" id="IPR005311">
    <property type="entry name" value="PBP_dimer"/>
</dbReference>
<evidence type="ECO:0000313" key="7">
    <source>
        <dbReference type="EMBL" id="PNC18907.1"/>
    </source>
</evidence>
<dbReference type="OrthoDB" id="9770103at2"/>
<evidence type="ECO:0000256" key="1">
    <source>
        <dbReference type="ARBA" id="ARBA00004370"/>
    </source>
</evidence>
<dbReference type="Gene3D" id="3.40.710.10">
    <property type="entry name" value="DD-peptidase/beta-lactamase superfamily"/>
    <property type="match status" value="1"/>
</dbReference>
<evidence type="ECO:0000259" key="6">
    <source>
        <dbReference type="Pfam" id="PF03717"/>
    </source>
</evidence>
<dbReference type="RefSeq" id="WP_102712673.1">
    <property type="nucleotide sequence ID" value="NZ_PJKA01000006.1"/>
</dbReference>
<dbReference type="SUPFAM" id="SSF56601">
    <property type="entry name" value="beta-lactamase/transpeptidase-like"/>
    <property type="match status" value="1"/>
</dbReference>
<organism evidence="7 8">
    <name type="scientific">Akkermansia muciniphila</name>
    <dbReference type="NCBI Taxonomy" id="239935"/>
    <lineage>
        <taxon>Bacteria</taxon>
        <taxon>Pseudomonadati</taxon>
        <taxon>Verrucomicrobiota</taxon>
        <taxon>Verrucomicrobiia</taxon>
        <taxon>Verrucomicrobiales</taxon>
        <taxon>Akkermansiaceae</taxon>
        <taxon>Akkermansia</taxon>
    </lineage>
</organism>
<comment type="subcellular location">
    <subcellularLocation>
        <location evidence="1">Membrane</location>
    </subcellularLocation>
</comment>
<feature type="domain" description="Penicillin-binding protein transpeptidase" evidence="5">
    <location>
        <begin position="356"/>
        <end position="661"/>
    </location>
</feature>
<feature type="region of interest" description="Disordered" evidence="4">
    <location>
        <begin position="676"/>
        <end position="699"/>
    </location>
</feature>
<evidence type="ECO:0000313" key="8">
    <source>
        <dbReference type="Proteomes" id="UP000236000"/>
    </source>
</evidence>
<keyword evidence="2" id="KW-0645">Protease</keyword>
<dbReference type="EMBL" id="PJKA01000006">
    <property type="protein sequence ID" value="PNC18907.1"/>
    <property type="molecule type" value="Genomic_DNA"/>
</dbReference>
<dbReference type="Proteomes" id="UP000236000">
    <property type="component" value="Unassembled WGS sequence"/>
</dbReference>
<dbReference type="GO" id="GO:0004180">
    <property type="term" value="F:carboxypeptidase activity"/>
    <property type="evidence" value="ECO:0007669"/>
    <property type="project" value="UniProtKB-KW"/>
</dbReference>
<accession>A0A2N8HF45</accession>
<dbReference type="InterPro" id="IPR050515">
    <property type="entry name" value="Beta-lactam/transpept"/>
</dbReference>
<comment type="caution">
    <text evidence="7">The sequence shown here is derived from an EMBL/GenBank/DDBJ whole genome shotgun (WGS) entry which is preliminary data.</text>
</comment>
<feature type="domain" description="Penicillin-binding protein dimerisation" evidence="6">
    <location>
        <begin position="58"/>
        <end position="309"/>
    </location>
</feature>
<gene>
    <name evidence="7" type="ORF">CXU22_03690</name>
</gene>
<evidence type="ECO:0000256" key="2">
    <source>
        <dbReference type="ARBA" id="ARBA00022645"/>
    </source>
</evidence>
<protein>
    <recommendedName>
        <fullName evidence="9">Penicillin-binding protein 2</fullName>
    </recommendedName>
</protein>
<proteinExistence type="predicted"/>
<dbReference type="InterPro" id="IPR001460">
    <property type="entry name" value="PCN-bd_Tpept"/>
</dbReference>
<feature type="compositionally biased region" description="Polar residues" evidence="4">
    <location>
        <begin position="687"/>
        <end position="699"/>
    </location>
</feature>
<dbReference type="Pfam" id="PF03717">
    <property type="entry name" value="PBP_dimer"/>
    <property type="match status" value="1"/>
</dbReference>
<evidence type="ECO:0008006" key="9">
    <source>
        <dbReference type="Google" id="ProtNLM"/>
    </source>
</evidence>
<keyword evidence="2" id="KW-0378">Hydrolase</keyword>
<dbReference type="Gene3D" id="3.30.450.330">
    <property type="match status" value="1"/>
</dbReference>
<dbReference type="InterPro" id="IPR012338">
    <property type="entry name" value="Beta-lactam/transpept-like"/>
</dbReference>
<name>A0A2N8HF45_9BACT</name>
<evidence type="ECO:0000256" key="3">
    <source>
        <dbReference type="ARBA" id="ARBA00023136"/>
    </source>
</evidence>
<dbReference type="PANTHER" id="PTHR30627:SF1">
    <property type="entry name" value="PEPTIDOGLYCAN D,D-TRANSPEPTIDASE FTSI"/>
    <property type="match status" value="1"/>
</dbReference>
<dbReference type="AlphaFoldDB" id="A0A2N8HF45"/>
<dbReference type="SUPFAM" id="SSF56519">
    <property type="entry name" value="Penicillin binding protein dimerisation domain"/>
    <property type="match status" value="1"/>
</dbReference>
<dbReference type="Pfam" id="PF00905">
    <property type="entry name" value="Transpeptidase"/>
    <property type="match status" value="1"/>
</dbReference>
<dbReference type="GO" id="GO:0005886">
    <property type="term" value="C:plasma membrane"/>
    <property type="evidence" value="ECO:0007669"/>
    <property type="project" value="TreeGrafter"/>
</dbReference>
<sequence length="699" mass="76852">MTTITKSRFARRSLVLCGVAGAAVIWLMLTLVNLQLVSPRKTSGVPSGGIIEREVLLPQRGRIMDANEEILTNNMQSSELIADGYHLNDPKTISWALAYSKAVHSAFWEKAVTEKEKEKLVSGFRSKILGQAASKKDGSKEHNLAKILLEEPEDGPEGVDMARKKLEELYEPEMVKEYVQAHLEYAANVIAPFLPDVSVQDIINTVEKDGEIPKKRIVIAKNLSEEKAELLRQAIQNARVQGFRFETSSKRVYSVPECMVHILGYIAQTKDSGPRPVALSGLEKQLDDQLLGHNGIREYRKDSRGRIIPSADSRFKDAVDGLNVRLTVNMEYQTIVEEELDAAISFYTDQTHKPRGCIIVVEPKTGSILAMASRPHYNLNTREGLQEGAYHFAVQSLYEPGSTFKIVSVTSAVDTGKATFDTIINCTPYPVPGSNVVSDGRRFYSSLTVAGVLKKSSNPGAFRIALKSGWPTYKKYFDLYGFSSKTGIDLPGETSSQCQDGSNFVNFSRISFGYSVMVSPLQIAMAYAAIANDGVRMRPRLVDGIYVDDKNFQSSPPVEVCRVMSVKTARDLRNALFHVTDMDGTAKLARIKGYNVGGKTGTAYKVKPTGGYFKDRYTVSFVGMLPVEDPAFICLVVIDDPTSKHCNPGGGSICAPVFQKLATRLAAAMNIPKNMPSVEADKKASRAQASSSTSKPPRR</sequence>
<keyword evidence="3" id="KW-0472">Membrane</keyword>